<accession>A0A0N5D695</accession>
<proteinExistence type="predicted"/>
<dbReference type="Proteomes" id="UP000276776">
    <property type="component" value="Unassembled WGS sequence"/>
</dbReference>
<organism evidence="4">
    <name type="scientific">Thelazia callipaeda</name>
    <name type="common">Oriental eyeworm</name>
    <name type="synonym">Parasitic nematode</name>
    <dbReference type="NCBI Taxonomy" id="103827"/>
    <lineage>
        <taxon>Eukaryota</taxon>
        <taxon>Metazoa</taxon>
        <taxon>Ecdysozoa</taxon>
        <taxon>Nematoda</taxon>
        <taxon>Chromadorea</taxon>
        <taxon>Rhabditida</taxon>
        <taxon>Spirurina</taxon>
        <taxon>Spiruromorpha</taxon>
        <taxon>Thelazioidea</taxon>
        <taxon>Thelaziidae</taxon>
        <taxon>Thelazia</taxon>
    </lineage>
</organism>
<dbReference type="OrthoDB" id="5854628at2759"/>
<dbReference type="AlphaFoldDB" id="A0A0N5D695"/>
<reference evidence="2 3" key="2">
    <citation type="submission" date="2018-11" db="EMBL/GenBank/DDBJ databases">
        <authorList>
            <consortium name="Pathogen Informatics"/>
        </authorList>
    </citation>
    <scope>NUCLEOTIDE SEQUENCE [LARGE SCALE GENOMIC DNA]</scope>
</reference>
<sequence>MLVLWLGQESSSVQIFLQLLEIGLMMTVGIGLIAMCKFRRDDTKDLNKASTIVSMPEVRRFKLDPSEKETQQEVEVDLDEMLDGGGGIAADNPSAEKHMVAVDAKAEKNQPEEQMKKLDDLQKKQQKGKVKDNKIGNILIIIVLDKPSNAITFRFAPNIIIIFSDCSSDLLSSRESR</sequence>
<dbReference type="EMBL" id="UYYF01004649">
    <property type="protein sequence ID" value="VDN06108.1"/>
    <property type="molecule type" value="Genomic_DNA"/>
</dbReference>
<dbReference type="WBParaSite" id="TCLT_0000855001-mRNA-1">
    <property type="protein sequence ID" value="TCLT_0000855001-mRNA-1"/>
    <property type="gene ID" value="TCLT_0000855001"/>
</dbReference>
<reference evidence="4" key="1">
    <citation type="submission" date="2017-02" db="UniProtKB">
        <authorList>
            <consortium name="WormBaseParasite"/>
        </authorList>
    </citation>
    <scope>IDENTIFICATION</scope>
</reference>
<keyword evidence="3" id="KW-1185">Reference proteome</keyword>
<keyword evidence="1" id="KW-0472">Membrane</keyword>
<gene>
    <name evidence="2" type="ORF">TCLT_LOCUS8539</name>
</gene>
<keyword evidence="1" id="KW-1133">Transmembrane helix</keyword>
<evidence type="ECO:0000313" key="4">
    <source>
        <dbReference type="WBParaSite" id="TCLT_0000855001-mRNA-1"/>
    </source>
</evidence>
<feature type="transmembrane region" description="Helical" evidence="1">
    <location>
        <begin position="15"/>
        <end position="36"/>
    </location>
</feature>
<evidence type="ECO:0000256" key="1">
    <source>
        <dbReference type="SAM" id="Phobius"/>
    </source>
</evidence>
<evidence type="ECO:0000313" key="2">
    <source>
        <dbReference type="EMBL" id="VDN06108.1"/>
    </source>
</evidence>
<evidence type="ECO:0000313" key="3">
    <source>
        <dbReference type="Proteomes" id="UP000276776"/>
    </source>
</evidence>
<keyword evidence="1" id="KW-0812">Transmembrane</keyword>
<protein>
    <submittedName>
        <fullName evidence="2 4">Uncharacterized protein</fullName>
    </submittedName>
</protein>
<name>A0A0N5D695_THECL</name>